<feature type="compositionally biased region" description="Basic and acidic residues" evidence="9">
    <location>
        <begin position="500"/>
        <end position="524"/>
    </location>
</feature>
<dbReference type="KEGG" id="tpla:ElP_37740"/>
<dbReference type="AlphaFoldDB" id="A0A518H4U1"/>
<dbReference type="GO" id="GO:0022857">
    <property type="term" value="F:transmembrane transporter activity"/>
    <property type="evidence" value="ECO:0007669"/>
    <property type="project" value="InterPro"/>
</dbReference>
<dbReference type="CDD" id="cd13607">
    <property type="entry name" value="PBP2_AfProX_like"/>
    <property type="match status" value="1"/>
</dbReference>
<dbReference type="PROSITE" id="PS50928">
    <property type="entry name" value="ABC_TM1"/>
    <property type="match status" value="1"/>
</dbReference>
<evidence type="ECO:0000256" key="1">
    <source>
        <dbReference type="ARBA" id="ARBA00004651"/>
    </source>
</evidence>
<evidence type="ECO:0000256" key="7">
    <source>
        <dbReference type="ARBA" id="ARBA00035652"/>
    </source>
</evidence>
<dbReference type="Proteomes" id="UP000317835">
    <property type="component" value="Chromosome"/>
</dbReference>
<feature type="transmembrane region" description="Helical" evidence="8">
    <location>
        <begin position="49"/>
        <end position="75"/>
    </location>
</feature>
<feature type="region of interest" description="Disordered" evidence="9">
    <location>
        <begin position="499"/>
        <end position="530"/>
    </location>
</feature>
<keyword evidence="4 8" id="KW-1133">Transmembrane helix</keyword>
<dbReference type="Gene3D" id="1.10.3720.10">
    <property type="entry name" value="MetI-like"/>
    <property type="match status" value="1"/>
</dbReference>
<feature type="transmembrane region" description="Helical" evidence="8">
    <location>
        <begin position="146"/>
        <end position="170"/>
    </location>
</feature>
<dbReference type="Pfam" id="PF00528">
    <property type="entry name" value="BPD_transp_1"/>
    <property type="match status" value="1"/>
</dbReference>
<feature type="transmembrane region" description="Helical" evidence="8">
    <location>
        <begin position="87"/>
        <end position="107"/>
    </location>
</feature>
<dbReference type="InterPro" id="IPR041894">
    <property type="entry name" value="PBP2_ProX-like"/>
</dbReference>
<evidence type="ECO:0000259" key="10">
    <source>
        <dbReference type="PROSITE" id="PS50928"/>
    </source>
</evidence>
<keyword evidence="5 8" id="KW-0472">Membrane</keyword>
<dbReference type="SUPFAM" id="SSF161098">
    <property type="entry name" value="MetI-like"/>
    <property type="match status" value="1"/>
</dbReference>
<dbReference type="InterPro" id="IPR035906">
    <property type="entry name" value="MetI-like_sf"/>
</dbReference>
<dbReference type="InterPro" id="IPR051204">
    <property type="entry name" value="ABC_transp_perm/SBD"/>
</dbReference>
<dbReference type="EMBL" id="CP036426">
    <property type="protein sequence ID" value="QDV35866.1"/>
    <property type="molecule type" value="Genomic_DNA"/>
</dbReference>
<dbReference type="Gene3D" id="3.40.190.10">
    <property type="entry name" value="Periplasmic binding protein-like II"/>
    <property type="match status" value="1"/>
</dbReference>
<dbReference type="SUPFAM" id="SSF53850">
    <property type="entry name" value="Periplasmic binding protein-like II"/>
    <property type="match status" value="1"/>
</dbReference>
<comment type="similarity">
    <text evidence="7">In the N-terminal section; belongs to the binding-protein-dependent transport system permease family.</text>
</comment>
<dbReference type="PANTHER" id="PTHR30177">
    <property type="entry name" value="GLYCINE BETAINE/L-PROLINE TRANSPORT SYSTEM PERMEASE PROTEIN PROW"/>
    <property type="match status" value="1"/>
</dbReference>
<sequence>MNDNLARQFEILPLNLSHHLKITVIALAIGVVIGLPLSILIARKKALRYPVLTAIGVIQTVPSLALLALMVPLMAKLSEWSLSLSGTGFSFFGLYPTVAALSLYSLLPIVRNSVTGILGVEPTLTEAARGLGMTDRQALFRVELPLALPVIVAGLRTATVWVVGTATLATPVGQRSLGNYIFSGLQTRNWLAVLFGCVAAAALAVTLDFLIGALERAAAERSRKLAVAAFAGLALLFGGGLVAPTLVAQYRGTGGSDAVSIGSKTFTEQYILASLFQQTFNDAGIPSRRVENLGSTFGLDALAQGEIDVFVDYTGTIWANSMKRSGPDDRERVLAEVTEWLSAERGIRSLGSLGFENAYALAMRRDQAEELGIETIADLAPHASKLSIGGDYEFFERPEWRSIRDTYDIDFSREDTFDSTFMYQAAATGQVDVISAFTTDGRIDAFDLVVLDDPRGAIPPYDALLLLSPRVADREDVAAALSPLVGEIGEDLMRSANGLVDRDADKKPPSAAARELRGWIRERSSSSPTP</sequence>
<keyword evidence="12" id="KW-1185">Reference proteome</keyword>
<comment type="subcellular location">
    <subcellularLocation>
        <location evidence="1 8">Cell membrane</location>
        <topology evidence="1 8">Multi-pass membrane protein</topology>
    </subcellularLocation>
</comment>
<protein>
    <submittedName>
        <fullName evidence="11">Glycine betaine/carnitine/choline transport system permease protein OpuCB</fullName>
    </submittedName>
</protein>
<evidence type="ECO:0000256" key="3">
    <source>
        <dbReference type="ARBA" id="ARBA00022692"/>
    </source>
</evidence>
<evidence type="ECO:0000256" key="4">
    <source>
        <dbReference type="ARBA" id="ARBA00022989"/>
    </source>
</evidence>
<proteinExistence type="inferred from homology"/>
<accession>A0A518H4U1</accession>
<comment type="similarity">
    <text evidence="6">In the C-terminal section; belongs to the OsmX family.</text>
</comment>
<feature type="transmembrane region" description="Helical" evidence="8">
    <location>
        <begin position="225"/>
        <end position="247"/>
    </location>
</feature>
<dbReference type="RefSeq" id="WP_145271745.1">
    <property type="nucleotide sequence ID" value="NZ_CP036426.1"/>
</dbReference>
<dbReference type="Gene3D" id="3.40.190.120">
    <property type="entry name" value="Osmoprotection protein (prox), domain 2"/>
    <property type="match status" value="1"/>
</dbReference>
<keyword evidence="3 8" id="KW-0812">Transmembrane</keyword>
<feature type="transmembrane region" description="Helical" evidence="8">
    <location>
        <begin position="20"/>
        <end position="42"/>
    </location>
</feature>
<name>A0A518H4U1_9BACT</name>
<gene>
    <name evidence="11" type="primary">opuCB</name>
    <name evidence="11" type="ORF">ElP_37740</name>
</gene>
<evidence type="ECO:0000256" key="2">
    <source>
        <dbReference type="ARBA" id="ARBA00022448"/>
    </source>
</evidence>
<comment type="similarity">
    <text evidence="8">Belongs to the binding-protein-dependent transport system permease family.</text>
</comment>
<reference evidence="11 12" key="1">
    <citation type="submission" date="2019-02" db="EMBL/GenBank/DDBJ databases">
        <title>Deep-cultivation of Planctomycetes and their phenomic and genomic characterization uncovers novel biology.</title>
        <authorList>
            <person name="Wiegand S."/>
            <person name="Jogler M."/>
            <person name="Boedeker C."/>
            <person name="Pinto D."/>
            <person name="Vollmers J."/>
            <person name="Rivas-Marin E."/>
            <person name="Kohn T."/>
            <person name="Peeters S.H."/>
            <person name="Heuer A."/>
            <person name="Rast P."/>
            <person name="Oberbeckmann S."/>
            <person name="Bunk B."/>
            <person name="Jeske O."/>
            <person name="Meyerdierks A."/>
            <person name="Storesund J.E."/>
            <person name="Kallscheuer N."/>
            <person name="Luecker S."/>
            <person name="Lage O.M."/>
            <person name="Pohl T."/>
            <person name="Merkel B.J."/>
            <person name="Hornburger P."/>
            <person name="Mueller R.-W."/>
            <person name="Bruemmer F."/>
            <person name="Labrenz M."/>
            <person name="Spormann A.M."/>
            <person name="Op den Camp H."/>
            <person name="Overmann J."/>
            <person name="Amann R."/>
            <person name="Jetten M.S.M."/>
            <person name="Mascher T."/>
            <person name="Medema M.H."/>
            <person name="Devos D.P."/>
            <person name="Kaster A.-K."/>
            <person name="Ovreas L."/>
            <person name="Rohde M."/>
            <person name="Galperin M.Y."/>
            <person name="Jogler C."/>
        </authorList>
    </citation>
    <scope>NUCLEOTIDE SEQUENCE [LARGE SCALE GENOMIC DNA]</scope>
    <source>
        <strain evidence="11 12">ElP</strain>
    </source>
</reference>
<dbReference type="GO" id="GO:0031460">
    <property type="term" value="P:glycine betaine transport"/>
    <property type="evidence" value="ECO:0007669"/>
    <property type="project" value="TreeGrafter"/>
</dbReference>
<evidence type="ECO:0000256" key="5">
    <source>
        <dbReference type="ARBA" id="ARBA00023136"/>
    </source>
</evidence>
<keyword evidence="2 8" id="KW-0813">Transport</keyword>
<feature type="transmembrane region" description="Helical" evidence="8">
    <location>
        <begin position="190"/>
        <end position="213"/>
    </location>
</feature>
<dbReference type="CDD" id="cd06261">
    <property type="entry name" value="TM_PBP2"/>
    <property type="match status" value="1"/>
</dbReference>
<evidence type="ECO:0000256" key="9">
    <source>
        <dbReference type="SAM" id="MobiDB-lite"/>
    </source>
</evidence>
<feature type="domain" description="ABC transmembrane type-1" evidence="10">
    <location>
        <begin position="16"/>
        <end position="211"/>
    </location>
</feature>
<evidence type="ECO:0000256" key="8">
    <source>
        <dbReference type="RuleBase" id="RU363032"/>
    </source>
</evidence>
<evidence type="ECO:0000313" key="12">
    <source>
        <dbReference type="Proteomes" id="UP000317835"/>
    </source>
</evidence>
<evidence type="ECO:0000256" key="6">
    <source>
        <dbReference type="ARBA" id="ARBA00035642"/>
    </source>
</evidence>
<organism evidence="11 12">
    <name type="scientific">Tautonia plasticadhaerens</name>
    <dbReference type="NCBI Taxonomy" id="2527974"/>
    <lineage>
        <taxon>Bacteria</taxon>
        <taxon>Pseudomonadati</taxon>
        <taxon>Planctomycetota</taxon>
        <taxon>Planctomycetia</taxon>
        <taxon>Isosphaerales</taxon>
        <taxon>Isosphaeraceae</taxon>
        <taxon>Tautonia</taxon>
    </lineage>
</organism>
<dbReference type="InterPro" id="IPR007210">
    <property type="entry name" value="ABC_Gly_betaine_transp_sub-bd"/>
</dbReference>
<dbReference type="GO" id="GO:0043190">
    <property type="term" value="C:ATP-binding cassette (ABC) transporter complex"/>
    <property type="evidence" value="ECO:0007669"/>
    <property type="project" value="InterPro"/>
</dbReference>
<dbReference type="InterPro" id="IPR000515">
    <property type="entry name" value="MetI-like"/>
</dbReference>
<dbReference type="PANTHER" id="PTHR30177:SF4">
    <property type="entry name" value="OSMOPROTECTANT IMPORT PERMEASE PROTEIN OSMW"/>
    <property type="match status" value="1"/>
</dbReference>
<dbReference type="OrthoDB" id="9801163at2"/>
<evidence type="ECO:0000313" key="11">
    <source>
        <dbReference type="EMBL" id="QDV35866.1"/>
    </source>
</evidence>
<dbReference type="Pfam" id="PF04069">
    <property type="entry name" value="OpuAC"/>
    <property type="match status" value="1"/>
</dbReference>